<keyword evidence="7" id="KW-1185">Reference proteome</keyword>
<dbReference type="SUPFAM" id="SSF53850">
    <property type="entry name" value="Periplasmic binding protein-like II"/>
    <property type="match status" value="1"/>
</dbReference>
<feature type="signal peptide" evidence="5">
    <location>
        <begin position="1"/>
        <end position="22"/>
    </location>
</feature>
<evidence type="ECO:0000256" key="2">
    <source>
        <dbReference type="ARBA" id="ARBA00008520"/>
    </source>
</evidence>
<evidence type="ECO:0000313" key="7">
    <source>
        <dbReference type="Proteomes" id="UP000245474"/>
    </source>
</evidence>
<dbReference type="RefSeq" id="WP_109678772.1">
    <property type="nucleotide sequence ID" value="NZ_CP086615.1"/>
</dbReference>
<dbReference type="Proteomes" id="UP000245474">
    <property type="component" value="Unassembled WGS sequence"/>
</dbReference>
<dbReference type="PANTHER" id="PTHR43649:SF34">
    <property type="entry name" value="ABC TRANSPORTER PERIPLASMIC-BINDING PROTEIN YCJN-RELATED"/>
    <property type="match status" value="1"/>
</dbReference>
<name>A0A2U2N170_9GAMM</name>
<comment type="caution">
    <text evidence="6">The sequence shown here is derived from an EMBL/GenBank/DDBJ whole genome shotgun (WGS) entry which is preliminary data.</text>
</comment>
<keyword evidence="3" id="KW-0813">Transport</keyword>
<dbReference type="Gene3D" id="3.40.190.10">
    <property type="entry name" value="Periplasmic binding protein-like II"/>
    <property type="match status" value="2"/>
</dbReference>
<dbReference type="AlphaFoldDB" id="A0A2U2N170"/>
<keyword evidence="4 5" id="KW-0732">Signal</keyword>
<dbReference type="Pfam" id="PF01547">
    <property type="entry name" value="SBP_bac_1"/>
    <property type="match status" value="1"/>
</dbReference>
<evidence type="ECO:0000256" key="3">
    <source>
        <dbReference type="ARBA" id="ARBA00022448"/>
    </source>
</evidence>
<reference evidence="6 7" key="1">
    <citation type="submission" date="2018-05" db="EMBL/GenBank/DDBJ databases">
        <title>Spiribacter halobius sp. nov., a moderately halophilic bacterium isolated from marine solar saltern.</title>
        <authorList>
            <person name="Zheng W.-S."/>
            <person name="Lu D.-C."/>
            <person name="Du Z.-J."/>
        </authorList>
    </citation>
    <scope>NUCLEOTIDE SEQUENCE [LARGE SCALE GENOMIC DNA]</scope>
    <source>
        <strain evidence="6 7">E85</strain>
    </source>
</reference>
<protein>
    <submittedName>
        <fullName evidence="6">Sugar ABC transporter</fullName>
    </submittedName>
</protein>
<evidence type="ECO:0000256" key="5">
    <source>
        <dbReference type="SAM" id="SignalP"/>
    </source>
</evidence>
<accession>A0A2U2N170</accession>
<dbReference type="PANTHER" id="PTHR43649">
    <property type="entry name" value="ARABINOSE-BINDING PROTEIN-RELATED"/>
    <property type="match status" value="1"/>
</dbReference>
<comment type="subcellular location">
    <subcellularLocation>
        <location evidence="1">Periplasm</location>
    </subcellularLocation>
</comment>
<comment type="similarity">
    <text evidence="2">Belongs to the bacterial solute-binding protein 1 family.</text>
</comment>
<proteinExistence type="inferred from homology"/>
<dbReference type="OrthoDB" id="9808332at2"/>
<evidence type="ECO:0000256" key="4">
    <source>
        <dbReference type="ARBA" id="ARBA00022729"/>
    </source>
</evidence>
<evidence type="ECO:0000313" key="6">
    <source>
        <dbReference type="EMBL" id="PWG62793.1"/>
    </source>
</evidence>
<dbReference type="InterPro" id="IPR050490">
    <property type="entry name" value="Bact_solute-bd_prot1"/>
</dbReference>
<evidence type="ECO:0000256" key="1">
    <source>
        <dbReference type="ARBA" id="ARBA00004418"/>
    </source>
</evidence>
<dbReference type="InterPro" id="IPR006059">
    <property type="entry name" value="SBP"/>
</dbReference>
<dbReference type="EMBL" id="QFFI01000015">
    <property type="protein sequence ID" value="PWG62793.1"/>
    <property type="molecule type" value="Genomic_DNA"/>
</dbReference>
<feature type="chain" id="PRO_5015538435" evidence="5">
    <location>
        <begin position="23"/>
        <end position="446"/>
    </location>
</feature>
<organism evidence="6 7">
    <name type="scientific">Sediminicurvatus halobius</name>
    <dbReference type="NCBI Taxonomy" id="2182432"/>
    <lineage>
        <taxon>Bacteria</taxon>
        <taxon>Pseudomonadati</taxon>
        <taxon>Pseudomonadota</taxon>
        <taxon>Gammaproteobacteria</taxon>
        <taxon>Chromatiales</taxon>
        <taxon>Ectothiorhodospiraceae</taxon>
        <taxon>Sediminicurvatus</taxon>
    </lineage>
</organism>
<dbReference type="CDD" id="cd13585">
    <property type="entry name" value="PBP2_TMBP_like"/>
    <property type="match status" value="1"/>
</dbReference>
<dbReference type="GO" id="GO:0042597">
    <property type="term" value="C:periplasmic space"/>
    <property type="evidence" value="ECO:0007669"/>
    <property type="project" value="UniProtKB-SubCell"/>
</dbReference>
<sequence length="446" mass="49558">MRVPMSALAAAAAMTVSGQALAWSLEEAAAPYEGTTIKAIFLDRPGYAAAAELIPEFEERTGIDVTWETLPYENSRERQVLNFVGGGDIDVVLVDVVWIGEFAANGWVTPMSEFYEDEDLADPDLNLDDFFPVLLESFGTWDEVVYGLPFDNYSGLLYYNECMLEEAGFDGPPQTWTELLEDYGPALTDADSDRYAFALQSRRGETQSADSFMRVLWPFGGSLLDENFRSNLTSEESLRGLRFRQELMDYMPPGIVDYDHAEAVDALAQGQVAMITEWSAFYPTLADPDQSRITDCLGVTTEPEGPAGLKPALGGFSLAISSQSSPAQQAAAWLFIQWITSQDKARDYVEAGGVSGRMSVYEDEQLLEEYPYIEPMVQSWQADTAVPDFRPRFPEWPELSEIIALYGTRMMLGELGVEEGARELGEEVEQVLEEAGYYSGDKPLLK</sequence>
<gene>
    <name evidence="6" type="ORF">DEM34_10505</name>
</gene>